<evidence type="ECO:0000313" key="6">
    <source>
        <dbReference type="RefSeq" id="XP_031390222.1"/>
    </source>
</evidence>
<evidence type="ECO:0000313" key="5">
    <source>
        <dbReference type="Proteomes" id="UP000515151"/>
    </source>
</evidence>
<feature type="compositionally biased region" description="Acidic residues" evidence="4">
    <location>
        <begin position="1165"/>
        <end position="1196"/>
    </location>
</feature>
<dbReference type="Pfam" id="PF13921">
    <property type="entry name" value="Myb_DNA-bind_6"/>
    <property type="match status" value="1"/>
</dbReference>
<feature type="compositionally biased region" description="Polar residues" evidence="4">
    <location>
        <begin position="1235"/>
        <end position="1253"/>
    </location>
</feature>
<feature type="region of interest" description="Disordered" evidence="4">
    <location>
        <begin position="1"/>
        <end position="82"/>
    </location>
</feature>
<accession>A0A6P8CZJ8</accession>
<feature type="compositionally biased region" description="Basic and acidic residues" evidence="4">
    <location>
        <begin position="1215"/>
        <end position="1229"/>
    </location>
</feature>
<sequence length="1321" mass="147823">MASCFNGQSSKSEHISKENMISAAESTRQAHGSPIRHEEDEDEDEDIDFNPFLKETLSNETSSSLSSEVEGPEDADCNVMKPFHTGVANSSHLTDELQSCTLADSKHTGEELPLCTTVSQEEPCEEELQQRVPEASCQTENAIFQEEDHATKGGDFDGIFENEAAHGEKYGVLSDDDEDAICKRTRARYSLVSFTLDELESFLQETDDDEDLQNFDDEEEYKKFLAAVLLGGDDDGPATPENGNIDDEDEDNDADFEIELEEALDSDIDDRQTDKTQNLPNDRSRRRPETRQNRRRSISSGNKNKLLEQAKRPLRPLLPLLPVGQNTSTPAANGRSLTADVTPGCSVFAADSGYISGFTPYQIGQLYCLIHEHVQLLIQIYSLCILDPSKQQIASQVQELILEIVDKRDQVLARRNVPYPADLFRAPYLMSSVSDGSRRLHQEQFVMEPFAMNNAEGVNSASDRMEATGDVCPSNQHPENICASRAGSSQMFQGLLSVPIIDGPVLSILDVAPLNLVKNFMDDMSIAVREHRRRRVESSYDIRAEREPLFLLPNFLSAAQVNGDGVRGELPADVNKGPSSSSQPYKKSLAAALVETTKKQSVALVPKEVAKLAQKFFPLFNQALFPHKPPPASVTNRVLFTDAEDELLALGMMEYNTDWKAIQERFLPCKSKHQIFVRQKNRCSSKAPENPIKAVRRMKTSPLTTEEMKYIQEGLKFYKLDWMSVWRFIVPHRDPSLLPRQWRTALGTQKSYKQNALRKEKRRMYEAERRRRKAADLGSWPHGSEKEDFRAEAGGGGDNSSGDDCVDDPEEAYVHEAFLADWRPGISGPMPNQPQRTQITEPLNNQMAVEGQYHVGNIPQYITQSNHLQHPFPASLFSMNQPDQTNPRIETERLVKLAPNLPPVNLPRNVRVLSQSAYRTHQHVVKVGPICETRAAYVPDLHQEDSRVVMERSAGVGEERFNSTELQMHPLLFQVPVDGRLPYYPSNYTTSPSGSFSFFPGKQPQLNLSLFRSPNPMIHGPNSLTRSVTQDVNSTLSGIEFHPLLQRTDDGERNLQSSVRCDNNRGQLASGACPQSPLDKANELDLEIHLSSTSRKNKDLESRDKENLGVTFVADENSDPSCQPLENLPSAGALIERGSQELLNDFDQSYEDAVDDQSHPEIVMEQEELSDSEEEFEEQVEFECEEMADSEEEDMSGTELVSEASNKGDPNLPVEKVHIQPQDVKDQTVHKHCGSDTSAAGNSSNHPSFNLGRTPNPKDKKSSKSWLSLVSSHGEDPAVKKSSSSRPNRSCRKTKEPAKTETDSLTMPPIRRPRKRPCKNS</sequence>
<feature type="compositionally biased region" description="Polar residues" evidence="4">
    <location>
        <begin position="1"/>
        <end position="10"/>
    </location>
</feature>
<dbReference type="Proteomes" id="UP000515151">
    <property type="component" value="Chromosome 4"/>
</dbReference>
<dbReference type="InterPro" id="IPR052435">
    <property type="entry name" value="YY1-Transcr_Regul"/>
</dbReference>
<dbReference type="GeneID" id="116202754"/>
<keyword evidence="3" id="KW-0539">Nucleus</keyword>
<keyword evidence="2" id="KW-0804">Transcription</keyword>
<name>A0A6P8CZJ8_PUNGR</name>
<feature type="compositionally biased region" description="Acidic residues" evidence="4">
    <location>
        <begin position="244"/>
        <end position="268"/>
    </location>
</feature>
<evidence type="ECO:0000256" key="1">
    <source>
        <dbReference type="ARBA" id="ARBA00023015"/>
    </source>
</evidence>
<dbReference type="GO" id="GO:0003712">
    <property type="term" value="F:transcription coregulator activity"/>
    <property type="evidence" value="ECO:0007669"/>
    <property type="project" value="TreeGrafter"/>
</dbReference>
<evidence type="ECO:0000256" key="3">
    <source>
        <dbReference type="ARBA" id="ARBA00023242"/>
    </source>
</evidence>
<feature type="compositionally biased region" description="Basic and acidic residues" evidence="4">
    <location>
        <begin position="1293"/>
        <end position="1302"/>
    </location>
</feature>
<evidence type="ECO:0000256" key="2">
    <source>
        <dbReference type="ARBA" id="ARBA00023163"/>
    </source>
</evidence>
<feature type="region of interest" description="Disordered" evidence="4">
    <location>
        <begin position="749"/>
        <end position="808"/>
    </location>
</feature>
<reference evidence="6" key="2">
    <citation type="submission" date="2025-08" db="UniProtKB">
        <authorList>
            <consortium name="RefSeq"/>
        </authorList>
    </citation>
    <scope>IDENTIFICATION</scope>
    <source>
        <tissue evidence="6">Leaf</tissue>
    </source>
</reference>
<feature type="compositionally biased region" description="Basic residues" evidence="4">
    <location>
        <begin position="1311"/>
        <end position="1321"/>
    </location>
</feature>
<feature type="compositionally biased region" description="Acidic residues" evidence="4">
    <location>
        <begin position="39"/>
        <end position="48"/>
    </location>
</feature>
<organism evidence="5 6">
    <name type="scientific">Punica granatum</name>
    <name type="common">Pomegranate</name>
    <dbReference type="NCBI Taxonomy" id="22663"/>
    <lineage>
        <taxon>Eukaryota</taxon>
        <taxon>Viridiplantae</taxon>
        <taxon>Streptophyta</taxon>
        <taxon>Embryophyta</taxon>
        <taxon>Tracheophyta</taxon>
        <taxon>Spermatophyta</taxon>
        <taxon>Magnoliopsida</taxon>
        <taxon>eudicotyledons</taxon>
        <taxon>Gunneridae</taxon>
        <taxon>Pentapetalae</taxon>
        <taxon>rosids</taxon>
        <taxon>malvids</taxon>
        <taxon>Myrtales</taxon>
        <taxon>Lythraceae</taxon>
        <taxon>Punica</taxon>
    </lineage>
</organism>
<evidence type="ECO:0000256" key="4">
    <source>
        <dbReference type="SAM" id="MobiDB-lite"/>
    </source>
</evidence>
<reference evidence="5" key="1">
    <citation type="journal article" date="2020" name="Plant Biotechnol. J.">
        <title>The pomegranate (Punica granatum L.) draft genome dissects genetic divergence between soft- and hard-seeded cultivars.</title>
        <authorList>
            <person name="Luo X."/>
            <person name="Li H."/>
            <person name="Wu Z."/>
            <person name="Yao W."/>
            <person name="Zhao P."/>
            <person name="Cao D."/>
            <person name="Yu H."/>
            <person name="Li K."/>
            <person name="Poudel K."/>
            <person name="Zhao D."/>
            <person name="Zhang F."/>
            <person name="Xia X."/>
            <person name="Chen L."/>
            <person name="Wang Q."/>
            <person name="Jing D."/>
            <person name="Cao S."/>
        </authorList>
    </citation>
    <scope>NUCLEOTIDE SEQUENCE [LARGE SCALE GENOMIC DNA]</scope>
    <source>
        <strain evidence="5">cv. Tunisia</strain>
    </source>
</reference>
<feature type="region of interest" description="Disordered" evidence="4">
    <location>
        <begin position="1165"/>
        <end position="1321"/>
    </location>
</feature>
<dbReference type="GO" id="GO:0006355">
    <property type="term" value="P:regulation of DNA-templated transcription"/>
    <property type="evidence" value="ECO:0007669"/>
    <property type="project" value="TreeGrafter"/>
</dbReference>
<keyword evidence="1" id="KW-0805">Transcription regulation</keyword>
<dbReference type="RefSeq" id="XP_031390222.1">
    <property type="nucleotide sequence ID" value="XM_031534362.1"/>
</dbReference>
<feature type="region of interest" description="Disordered" evidence="4">
    <location>
        <begin position="230"/>
        <end position="306"/>
    </location>
</feature>
<dbReference type="PANTHER" id="PTHR16088">
    <property type="entry name" value="YY1 ASSOCIATED PROTEIN-RELATED"/>
    <property type="match status" value="1"/>
</dbReference>
<dbReference type="OrthoDB" id="49309at2759"/>
<protein>
    <submittedName>
        <fullName evidence="6">Uncharacterized protein LOC116202754 isoform X1</fullName>
    </submittedName>
</protein>
<gene>
    <name evidence="6" type="primary">LOC116202754</name>
</gene>
<dbReference type="GO" id="GO:0005634">
    <property type="term" value="C:nucleus"/>
    <property type="evidence" value="ECO:0007669"/>
    <property type="project" value="TreeGrafter"/>
</dbReference>
<proteinExistence type="predicted"/>
<dbReference type="PANTHER" id="PTHR16088:SF3">
    <property type="entry name" value="GON-4-LIKE PROTEIN"/>
    <property type="match status" value="1"/>
</dbReference>
<keyword evidence="5" id="KW-1185">Reference proteome</keyword>
<feature type="compositionally biased region" description="Low complexity" evidence="4">
    <location>
        <begin position="55"/>
        <end position="68"/>
    </location>
</feature>